<dbReference type="GO" id="GO:0003824">
    <property type="term" value="F:catalytic activity"/>
    <property type="evidence" value="ECO:0007669"/>
    <property type="project" value="InterPro"/>
</dbReference>
<dbReference type="Gene3D" id="3.60.10.10">
    <property type="entry name" value="Endonuclease/exonuclease/phosphatase"/>
    <property type="match status" value="1"/>
</dbReference>
<sequence>MEHQRNVTSSLTRKLEKLLVIIGRGKPGNAILLYIVYQNHRIRLRYKTGKRIEREVINKKYEDNEEMKKMHVTPDPSMKVRRENKALRNELTERMTKDDQQIGSILRGDEVPESSYSDGNTSDSLLIPEESILLPDNIDNTADKPESSVMEESKNDEKPNQESEHEEQVWCNIQTKNGDLLFGNIYHSPSSTQENQDKLRTLITDSCNKGSRNIIIVGDFNPPSIDWESWNGNSQRDTMFIETLQDHYQSQHMKEPARYRFGQKPSLVDLVISNEEDLEKDLLGKVTIYAYSSRLKQNQI</sequence>
<gene>
    <name evidence="3" type="ORF">LSH36_500g02048</name>
</gene>
<reference evidence="3" key="1">
    <citation type="journal article" date="2023" name="Mol. Biol. Evol.">
        <title>Third-Generation Sequencing Reveals the Adaptive Role of the Epigenome in Three Deep-Sea Polychaetes.</title>
        <authorList>
            <person name="Perez M."/>
            <person name="Aroh O."/>
            <person name="Sun Y."/>
            <person name="Lan Y."/>
            <person name="Juniper S.K."/>
            <person name="Young C.R."/>
            <person name="Angers B."/>
            <person name="Qian P.Y."/>
        </authorList>
    </citation>
    <scope>NUCLEOTIDE SEQUENCE</scope>
    <source>
        <strain evidence="3">P08H-3</strain>
    </source>
</reference>
<dbReference type="AlphaFoldDB" id="A0AAD9J935"/>
<keyword evidence="4" id="KW-1185">Reference proteome</keyword>
<feature type="compositionally biased region" description="Basic and acidic residues" evidence="1">
    <location>
        <begin position="141"/>
        <end position="166"/>
    </location>
</feature>
<feature type="region of interest" description="Disordered" evidence="1">
    <location>
        <begin position="92"/>
        <end position="166"/>
    </location>
</feature>
<feature type="domain" description="Endonuclease/exonuclease/phosphatase" evidence="2">
    <location>
        <begin position="181"/>
        <end position="280"/>
    </location>
</feature>
<proteinExistence type="predicted"/>
<evidence type="ECO:0000313" key="3">
    <source>
        <dbReference type="EMBL" id="KAK2148393.1"/>
    </source>
</evidence>
<evidence type="ECO:0000259" key="2">
    <source>
        <dbReference type="Pfam" id="PF14529"/>
    </source>
</evidence>
<dbReference type="InterPro" id="IPR005135">
    <property type="entry name" value="Endo/exonuclease/phosphatase"/>
</dbReference>
<dbReference type="PANTHER" id="PTHR33395">
    <property type="entry name" value="TRANSCRIPTASE, PUTATIVE-RELATED-RELATED"/>
    <property type="match status" value="1"/>
</dbReference>
<evidence type="ECO:0000313" key="4">
    <source>
        <dbReference type="Proteomes" id="UP001208570"/>
    </source>
</evidence>
<dbReference type="Proteomes" id="UP001208570">
    <property type="component" value="Unassembled WGS sequence"/>
</dbReference>
<evidence type="ECO:0000256" key="1">
    <source>
        <dbReference type="SAM" id="MobiDB-lite"/>
    </source>
</evidence>
<feature type="compositionally biased region" description="Polar residues" evidence="1">
    <location>
        <begin position="114"/>
        <end position="124"/>
    </location>
</feature>
<name>A0AAD9J935_9ANNE</name>
<dbReference type="EMBL" id="JAODUP010000500">
    <property type="protein sequence ID" value="KAK2148393.1"/>
    <property type="molecule type" value="Genomic_DNA"/>
</dbReference>
<dbReference type="PANTHER" id="PTHR33395:SF22">
    <property type="entry name" value="REVERSE TRANSCRIPTASE DOMAIN-CONTAINING PROTEIN"/>
    <property type="match status" value="1"/>
</dbReference>
<protein>
    <recommendedName>
        <fullName evidence="2">Endonuclease/exonuclease/phosphatase domain-containing protein</fullName>
    </recommendedName>
</protein>
<dbReference type="Pfam" id="PF14529">
    <property type="entry name" value="Exo_endo_phos_2"/>
    <property type="match status" value="1"/>
</dbReference>
<dbReference type="SUPFAM" id="SSF56219">
    <property type="entry name" value="DNase I-like"/>
    <property type="match status" value="1"/>
</dbReference>
<organism evidence="3 4">
    <name type="scientific">Paralvinella palmiformis</name>
    <dbReference type="NCBI Taxonomy" id="53620"/>
    <lineage>
        <taxon>Eukaryota</taxon>
        <taxon>Metazoa</taxon>
        <taxon>Spiralia</taxon>
        <taxon>Lophotrochozoa</taxon>
        <taxon>Annelida</taxon>
        <taxon>Polychaeta</taxon>
        <taxon>Sedentaria</taxon>
        <taxon>Canalipalpata</taxon>
        <taxon>Terebellida</taxon>
        <taxon>Terebelliformia</taxon>
        <taxon>Alvinellidae</taxon>
        <taxon>Paralvinella</taxon>
    </lineage>
</organism>
<accession>A0AAD9J935</accession>
<dbReference type="InterPro" id="IPR036691">
    <property type="entry name" value="Endo/exonu/phosph_ase_sf"/>
</dbReference>
<comment type="caution">
    <text evidence="3">The sequence shown here is derived from an EMBL/GenBank/DDBJ whole genome shotgun (WGS) entry which is preliminary data.</text>
</comment>